<keyword evidence="2" id="KW-1185">Reference proteome</keyword>
<comment type="caution">
    <text evidence="1">The sequence shown here is derived from an EMBL/GenBank/DDBJ whole genome shotgun (WGS) entry which is preliminary data.</text>
</comment>
<gene>
    <name evidence="1" type="ORF">POL72_27770</name>
</gene>
<dbReference type="RefSeq" id="WP_272098753.1">
    <property type="nucleotide sequence ID" value="NZ_JAQNDK010000003.1"/>
</dbReference>
<evidence type="ECO:0000313" key="2">
    <source>
        <dbReference type="Proteomes" id="UP001217485"/>
    </source>
</evidence>
<protein>
    <submittedName>
        <fullName evidence="1">Uncharacterized protein</fullName>
    </submittedName>
</protein>
<organism evidence="1 2">
    <name type="scientific">Sorangium atrum</name>
    <dbReference type="NCBI Taxonomy" id="2995308"/>
    <lineage>
        <taxon>Bacteria</taxon>
        <taxon>Pseudomonadati</taxon>
        <taxon>Myxococcota</taxon>
        <taxon>Polyangia</taxon>
        <taxon>Polyangiales</taxon>
        <taxon>Polyangiaceae</taxon>
        <taxon>Sorangium</taxon>
    </lineage>
</organism>
<accession>A0ABT5C714</accession>
<name>A0ABT5C714_9BACT</name>
<reference evidence="1 2" key="1">
    <citation type="submission" date="2023-01" db="EMBL/GenBank/DDBJ databases">
        <title>Minimal conservation of predation-associated metabolite biosynthetic gene clusters underscores biosynthetic potential of Myxococcota including descriptions for ten novel species: Archangium lansinium sp. nov., Myxococcus landrumus sp. nov., Nannocystis bai.</title>
        <authorList>
            <person name="Ahearne A."/>
            <person name="Stevens C."/>
            <person name="Dowd S."/>
        </authorList>
    </citation>
    <scope>NUCLEOTIDE SEQUENCE [LARGE SCALE GENOMIC DNA]</scope>
    <source>
        <strain evidence="1 2">WIWO2</strain>
    </source>
</reference>
<dbReference type="EMBL" id="JAQNDK010000003">
    <property type="protein sequence ID" value="MDC0681569.1"/>
    <property type="molecule type" value="Genomic_DNA"/>
</dbReference>
<dbReference type="Proteomes" id="UP001217485">
    <property type="component" value="Unassembled WGS sequence"/>
</dbReference>
<sequence>MPALHARGRPSEALAEAREAMALLASLGRVEEGEELARLVYARALEAIGDQPSARAAIADARDHLLATAARIDDLRRRDGFLQNVSENAQTLELAREWLGAAAIAPAFAGDGRPPA</sequence>
<evidence type="ECO:0000313" key="1">
    <source>
        <dbReference type="EMBL" id="MDC0681569.1"/>
    </source>
</evidence>
<proteinExistence type="predicted"/>